<dbReference type="Gene3D" id="3.10.10.10">
    <property type="entry name" value="HIV Type 1 Reverse Transcriptase, subunit A, domain 1"/>
    <property type="match status" value="1"/>
</dbReference>
<sequence>MKSSYQKAEKKIVKRKKKRTEREADSRCKNQKSAESIMKRIWVMLLGIGPALRAVASMSRDEDLLLRRRPSAPSSDQLPSTAHNSLVTRLRSILIFYGNQVRHLTESTPHLEQVSSENPGDEALAASPSTTHELATTCQMKGHKLSTCPKIGRPPEGHVFYSAARLDCRPLIPEQHQLAPSVGIAHLCFSPHRYKRTAWSGRDRWKFTLKRFPLVASLQRLLQHENEKQKKDKGKSKERGDAESRQERQQEQQHEQRQEQEGETKGDNTRMTTEDSTAKWEQEIKAMRAQMGEMKDKFKGRAAKNLDNLVHGTDSPFTKAVTSFPLPTKFRMPTLETFDGSKDLLDHLESFKTMMCLQGVPDEIMCRAFPTTLKGPARIWFKKLTPNSVGSFAQLSRLFFNHFIGGQRYGRPTTHLLNVRQKEGETLRSYLTRFNKETLLVDGADDKVVLTAFISGLQSRDFLFSVYKDPPSTMAEMMYEAQRHMNGEEALQARDQTSGKKRKWEHDDPLKWPGKLLTDPDKRPRDKYCRFHRDHGHNTEDCYDLKRQIEELIKQGKLQRFVERGQREGRPQGARQQRPPAEALPRPPPLGEIHVITRGMAAGGTSCSSRKAYARQIHNVLVTQKMDKKPRLEDLPITFTEEDARKVFHPHDDALVVTLEITGYSTRRVLIDNGSSADIIYLTAFQQMKIGKDQLQPIETPLVGFAGTNVYPLGVISLQVVAENGIGEMRGDQAMARECYLTSTNTEPVHQTLIVEERQNIAEPTEELEEIVLIEGHEKKTTRIGTSMTKEIRDSIVRFLKENADVFTWSHDDMPGISTEVIAHKLNVNLSISLVRQKRRVFAPERNAAVMEEVDKLLMAGFIREVYYPEWLANVVMVKKSTGKWRMCVDFTDLNKACPKDSYPLPRIDQLVDSTAGHKLLSFMDAFSGYNQIQMAEEDQEKTAFITSRGLFCYKAMPFGLKNAGATYQRLVNKMFHDQIGRNVEVYVDDMLVKSKKDDDHLADLKETFQTLRKYNMKLNPAKCVFGVSSGKFLGFMVSQRGIEANPDKIKAILEMSPPKTIKEIQSLTGKAAVLNRFVSRSTDKCLPFFKTLRKAFQWTEECQQAFEELKAYLTSPPLLSPSQTGEELYLYLAVFTSAVKLLQIPREDNVAADRLARLASSGIEIDGFIEIQGRPSTEEEIVNSITINTTWMSPITRYLREGTLPADRTEAHKLRIRASHFRLLGGHPLQDGSLVHKLTRAGYYWPSLLHDATQYVKTCDKCQRFANIPRVPPEEITPITSPWPFAQWGLDIMGPFPVGTKQAKFLVVAIDYFTKWVEAEPLATISEKNVKSFVWKAVICRFGIPRVLISDNGKQFDNGPFREMCSQLNIKNHYSSPRHPQANGQVEVTNRTLLKQIKTRLEGAKSMWVEELPSVLWAYRTTVRTPTKETPFKLTFGTEAVIPVEIGLTTLRTTFHKEEENEGQLRLNLDLLDETREKAAQRIALYQGKMARYYNTKVKLRRFEIGDWVLRKVTQATKDPSQGKARPQLGRSLQDHPVLPKRDLSSGRPVMERSYLIPGTLSISRNTTLEVRTSVTFL</sequence>
<dbReference type="InterPro" id="IPR001584">
    <property type="entry name" value="Integrase_cat-core"/>
</dbReference>
<dbReference type="SUPFAM" id="SSF53098">
    <property type="entry name" value="Ribonuclease H-like"/>
    <property type="match status" value="1"/>
</dbReference>
<dbReference type="Gene3D" id="3.30.70.270">
    <property type="match status" value="2"/>
</dbReference>
<evidence type="ECO:0000256" key="1">
    <source>
        <dbReference type="SAM" id="MobiDB-lite"/>
    </source>
</evidence>
<dbReference type="InterPro" id="IPR036397">
    <property type="entry name" value="RNaseH_sf"/>
</dbReference>
<feature type="region of interest" description="Disordered" evidence="1">
    <location>
        <begin position="1517"/>
        <end position="1547"/>
    </location>
</feature>
<organism evidence="4">
    <name type="scientific">Fagus sylvatica</name>
    <name type="common">Beechnut</name>
    <dbReference type="NCBI Taxonomy" id="28930"/>
    <lineage>
        <taxon>Eukaryota</taxon>
        <taxon>Viridiplantae</taxon>
        <taxon>Streptophyta</taxon>
        <taxon>Embryophyta</taxon>
        <taxon>Tracheophyta</taxon>
        <taxon>Spermatophyta</taxon>
        <taxon>Magnoliopsida</taxon>
        <taxon>eudicotyledons</taxon>
        <taxon>Gunneridae</taxon>
        <taxon>Pentapetalae</taxon>
        <taxon>rosids</taxon>
        <taxon>fabids</taxon>
        <taxon>Fagales</taxon>
        <taxon>Fagaceae</taxon>
        <taxon>Fagus</taxon>
    </lineage>
</organism>
<dbReference type="InterPro" id="IPR043502">
    <property type="entry name" value="DNA/RNA_pol_sf"/>
</dbReference>
<reference evidence="4" key="1">
    <citation type="submission" date="2018-02" db="EMBL/GenBank/DDBJ databases">
        <authorList>
            <person name="Cohen D.B."/>
            <person name="Kent A.D."/>
        </authorList>
    </citation>
    <scope>NUCLEOTIDE SEQUENCE</scope>
</reference>
<feature type="domain" description="Integrase catalytic" evidence="3">
    <location>
        <begin position="1281"/>
        <end position="1440"/>
    </location>
</feature>
<feature type="region of interest" description="Disordered" evidence="1">
    <location>
        <begin position="223"/>
        <end position="279"/>
    </location>
</feature>
<feature type="domain" description="Reverse transcriptase" evidence="2">
    <location>
        <begin position="859"/>
        <end position="1038"/>
    </location>
</feature>
<dbReference type="InterPro" id="IPR050951">
    <property type="entry name" value="Retrovirus_Pol_polyprotein"/>
</dbReference>
<feature type="region of interest" description="Disordered" evidence="1">
    <location>
        <begin position="562"/>
        <end position="588"/>
    </location>
</feature>
<dbReference type="InterPro" id="IPR000477">
    <property type="entry name" value="RT_dom"/>
</dbReference>
<dbReference type="GO" id="GO:0003676">
    <property type="term" value="F:nucleic acid binding"/>
    <property type="evidence" value="ECO:0007669"/>
    <property type="project" value="InterPro"/>
</dbReference>
<dbReference type="PANTHER" id="PTHR37984:SF5">
    <property type="entry name" value="PROTEIN NYNRIN-LIKE"/>
    <property type="match status" value="1"/>
</dbReference>
<evidence type="ECO:0008006" key="5">
    <source>
        <dbReference type="Google" id="ProtNLM"/>
    </source>
</evidence>
<evidence type="ECO:0000259" key="3">
    <source>
        <dbReference type="PROSITE" id="PS50994"/>
    </source>
</evidence>
<feature type="region of interest" description="Disordered" evidence="1">
    <location>
        <begin position="1"/>
        <end position="31"/>
    </location>
</feature>
<proteinExistence type="predicted"/>
<dbReference type="GO" id="GO:0015074">
    <property type="term" value="P:DNA integration"/>
    <property type="evidence" value="ECO:0007669"/>
    <property type="project" value="InterPro"/>
</dbReference>
<dbReference type="PROSITE" id="PS50878">
    <property type="entry name" value="RT_POL"/>
    <property type="match status" value="1"/>
</dbReference>
<evidence type="ECO:0000259" key="2">
    <source>
        <dbReference type="PROSITE" id="PS50878"/>
    </source>
</evidence>
<gene>
    <name evidence="4" type="ORF">FSB_LOCUS24997</name>
</gene>
<feature type="compositionally biased region" description="Low complexity" evidence="1">
    <location>
        <begin position="574"/>
        <end position="584"/>
    </location>
</feature>
<dbReference type="InterPro" id="IPR012337">
    <property type="entry name" value="RNaseH-like_sf"/>
</dbReference>
<dbReference type="Pfam" id="PF17921">
    <property type="entry name" value="Integrase_H2C2"/>
    <property type="match status" value="1"/>
</dbReference>
<dbReference type="PANTHER" id="PTHR37984">
    <property type="entry name" value="PROTEIN CBG26694"/>
    <property type="match status" value="1"/>
</dbReference>
<evidence type="ECO:0000313" key="4">
    <source>
        <dbReference type="EMBL" id="SPC97115.1"/>
    </source>
</evidence>
<protein>
    <recommendedName>
        <fullName evidence="5">Integrase catalytic domain-containing protein</fullName>
    </recommendedName>
</protein>
<dbReference type="PROSITE" id="PS50994">
    <property type="entry name" value="INTEGRASE"/>
    <property type="match status" value="1"/>
</dbReference>
<dbReference type="InterPro" id="IPR041588">
    <property type="entry name" value="Integrase_H2C2"/>
</dbReference>
<dbReference type="SUPFAM" id="SSF56672">
    <property type="entry name" value="DNA/RNA polymerases"/>
    <property type="match status" value="1"/>
</dbReference>
<dbReference type="Gene3D" id="1.10.340.70">
    <property type="match status" value="1"/>
</dbReference>
<accession>A0A2N9GC82</accession>
<dbReference type="Pfam" id="PF03732">
    <property type="entry name" value="Retrotrans_gag"/>
    <property type="match status" value="1"/>
</dbReference>
<name>A0A2N9GC82_FAGSY</name>
<dbReference type="Gene3D" id="3.30.420.10">
    <property type="entry name" value="Ribonuclease H-like superfamily/Ribonuclease H"/>
    <property type="match status" value="1"/>
</dbReference>
<dbReference type="Pfam" id="PF00078">
    <property type="entry name" value="RVT_1"/>
    <property type="match status" value="1"/>
</dbReference>
<dbReference type="CDD" id="cd01647">
    <property type="entry name" value="RT_LTR"/>
    <property type="match status" value="1"/>
</dbReference>
<dbReference type="Pfam" id="PF00665">
    <property type="entry name" value="rve"/>
    <property type="match status" value="1"/>
</dbReference>
<dbReference type="EMBL" id="OIVN01001735">
    <property type="protein sequence ID" value="SPC97115.1"/>
    <property type="molecule type" value="Genomic_DNA"/>
</dbReference>
<dbReference type="InterPro" id="IPR005162">
    <property type="entry name" value="Retrotrans_gag_dom"/>
</dbReference>
<dbReference type="InterPro" id="IPR043128">
    <property type="entry name" value="Rev_trsase/Diguanyl_cyclase"/>
</dbReference>